<dbReference type="EC" id="4.2.1.51" evidence="7"/>
<keyword evidence="11" id="KW-0057">Aromatic amino acid biosynthesis</keyword>
<dbReference type="InterPro" id="IPR001086">
    <property type="entry name" value="Preph_deHydtase"/>
</dbReference>
<accession>A0ABV3S8F3</accession>
<comment type="subcellular location">
    <subcellularLocation>
        <location evidence="3">Cytoplasm</location>
    </subcellularLocation>
</comment>
<keyword evidence="10" id="KW-0028">Amino-acid biosynthesis</keyword>
<dbReference type="Gene3D" id="1.20.59.10">
    <property type="entry name" value="Chorismate mutase"/>
    <property type="match status" value="1"/>
</dbReference>
<dbReference type="Proteomes" id="UP001556653">
    <property type="component" value="Unassembled WGS sequence"/>
</dbReference>
<evidence type="ECO:0000256" key="15">
    <source>
        <dbReference type="ARBA" id="ARBA00023268"/>
    </source>
</evidence>
<evidence type="ECO:0000256" key="8">
    <source>
        <dbReference type="ARBA" id="ARBA00014401"/>
    </source>
</evidence>
<evidence type="ECO:0000313" key="22">
    <source>
        <dbReference type="EMBL" id="MEX0386414.1"/>
    </source>
</evidence>
<dbReference type="GO" id="GO:0004664">
    <property type="term" value="F:prephenate dehydratase activity"/>
    <property type="evidence" value="ECO:0007669"/>
    <property type="project" value="UniProtKB-EC"/>
</dbReference>
<dbReference type="PROSITE" id="PS00858">
    <property type="entry name" value="PREPHENATE_DEHYDR_2"/>
    <property type="match status" value="1"/>
</dbReference>
<evidence type="ECO:0000256" key="12">
    <source>
        <dbReference type="ARBA" id="ARBA00023222"/>
    </source>
</evidence>
<comment type="caution">
    <text evidence="22">The sequence shown here is derived from an EMBL/GenBank/DDBJ whole genome shotgun (WGS) entry which is preliminary data.</text>
</comment>
<evidence type="ECO:0000256" key="7">
    <source>
        <dbReference type="ARBA" id="ARBA00013147"/>
    </source>
</evidence>
<keyword evidence="15" id="KW-0511">Multifunctional enzyme</keyword>
<dbReference type="InterPro" id="IPR036979">
    <property type="entry name" value="CM_dom_sf"/>
</dbReference>
<keyword evidence="23" id="KW-1185">Reference proteome</keyword>
<dbReference type="Pfam" id="PF01817">
    <property type="entry name" value="CM_2"/>
    <property type="match status" value="1"/>
</dbReference>
<evidence type="ECO:0000259" key="19">
    <source>
        <dbReference type="PROSITE" id="PS51168"/>
    </source>
</evidence>
<dbReference type="InterPro" id="IPR018528">
    <property type="entry name" value="Preph_deHydtase_CS"/>
</dbReference>
<dbReference type="PROSITE" id="PS51671">
    <property type="entry name" value="ACT"/>
    <property type="match status" value="1"/>
</dbReference>
<dbReference type="SUPFAM" id="SSF48600">
    <property type="entry name" value="Chorismate mutase II"/>
    <property type="match status" value="1"/>
</dbReference>
<dbReference type="InterPro" id="IPR036263">
    <property type="entry name" value="Chorismate_II_sf"/>
</dbReference>
<evidence type="ECO:0000256" key="5">
    <source>
        <dbReference type="ARBA" id="ARBA00004817"/>
    </source>
</evidence>
<dbReference type="InterPro" id="IPR002701">
    <property type="entry name" value="CM_II_prokaryot"/>
</dbReference>
<gene>
    <name evidence="22" type="primary">pheA</name>
    <name evidence="22" type="ORF">V6X64_05305</name>
</gene>
<dbReference type="PROSITE" id="PS51171">
    <property type="entry name" value="PREPHENATE_DEHYDR_3"/>
    <property type="match status" value="1"/>
</dbReference>
<evidence type="ECO:0000256" key="17">
    <source>
        <dbReference type="ARBA" id="ARBA00031520"/>
    </source>
</evidence>
<dbReference type="RefSeq" id="WP_367966887.1">
    <property type="nucleotide sequence ID" value="NZ_JBAKFJ010000001.1"/>
</dbReference>
<feature type="domain" description="Chorismate mutase" evidence="19">
    <location>
        <begin position="8"/>
        <end position="100"/>
    </location>
</feature>
<dbReference type="PROSITE" id="PS51168">
    <property type="entry name" value="CHORISMATE_MUT_2"/>
    <property type="match status" value="1"/>
</dbReference>
<keyword evidence="13" id="KW-0413">Isomerase</keyword>
<comment type="catalytic activity">
    <reaction evidence="18">
        <text>prephenate + H(+) = 3-phenylpyruvate + CO2 + H2O</text>
        <dbReference type="Rhea" id="RHEA:21648"/>
        <dbReference type="ChEBI" id="CHEBI:15377"/>
        <dbReference type="ChEBI" id="CHEBI:15378"/>
        <dbReference type="ChEBI" id="CHEBI:16526"/>
        <dbReference type="ChEBI" id="CHEBI:18005"/>
        <dbReference type="ChEBI" id="CHEBI:29934"/>
        <dbReference type="EC" id="4.2.1.51"/>
    </reaction>
</comment>
<dbReference type="PANTHER" id="PTHR21022">
    <property type="entry name" value="PREPHENATE DEHYDRATASE P PROTEIN"/>
    <property type="match status" value="1"/>
</dbReference>
<evidence type="ECO:0000256" key="11">
    <source>
        <dbReference type="ARBA" id="ARBA00023141"/>
    </source>
</evidence>
<dbReference type="SUPFAM" id="SSF53850">
    <property type="entry name" value="Periplasmic binding protein-like II"/>
    <property type="match status" value="1"/>
</dbReference>
<evidence type="ECO:0000256" key="14">
    <source>
        <dbReference type="ARBA" id="ARBA00023239"/>
    </source>
</evidence>
<comment type="function">
    <text evidence="2">Catalyzes the Claisen rearrangement of chorismate to prephenate and the decarboxylation/dehydration of prephenate to phenylpyruvate.</text>
</comment>
<comment type="pathway">
    <text evidence="4">Amino-acid biosynthesis; L-phenylalanine biosynthesis; phenylpyruvate from prephenate: step 1/1.</text>
</comment>
<evidence type="ECO:0000256" key="2">
    <source>
        <dbReference type="ARBA" id="ARBA00002364"/>
    </source>
</evidence>
<evidence type="ECO:0000256" key="16">
    <source>
        <dbReference type="ARBA" id="ARBA00031175"/>
    </source>
</evidence>
<dbReference type="InterPro" id="IPR008242">
    <property type="entry name" value="Chor_mutase/pphenate_deHydtase"/>
</dbReference>
<organism evidence="22 23">
    <name type="scientific">Spiribacter onubensis</name>
    <dbReference type="NCBI Taxonomy" id="3122420"/>
    <lineage>
        <taxon>Bacteria</taxon>
        <taxon>Pseudomonadati</taxon>
        <taxon>Pseudomonadota</taxon>
        <taxon>Gammaproteobacteria</taxon>
        <taxon>Chromatiales</taxon>
        <taxon>Ectothiorhodospiraceae</taxon>
        <taxon>Spiribacter</taxon>
    </lineage>
</organism>
<protein>
    <recommendedName>
        <fullName evidence="8">Bifunctional chorismate mutase/prephenate dehydratase</fullName>
        <ecNumber evidence="7">4.2.1.51</ecNumber>
        <ecNumber evidence="6">5.4.99.5</ecNumber>
    </recommendedName>
    <alternativeName>
        <fullName evidence="17">Chorismate mutase-prephenate dehydratase</fullName>
    </alternativeName>
    <alternativeName>
        <fullName evidence="16">p-protein</fullName>
    </alternativeName>
</protein>
<dbReference type="CDD" id="cd13630">
    <property type="entry name" value="PBP2_PDT_1"/>
    <property type="match status" value="1"/>
</dbReference>
<dbReference type="InterPro" id="IPR010957">
    <property type="entry name" value="G/b/e-P-prot_chorismate_mutase"/>
</dbReference>
<comment type="catalytic activity">
    <reaction evidence="1">
        <text>chorismate = prephenate</text>
        <dbReference type="Rhea" id="RHEA:13897"/>
        <dbReference type="ChEBI" id="CHEBI:29748"/>
        <dbReference type="ChEBI" id="CHEBI:29934"/>
        <dbReference type="EC" id="5.4.99.5"/>
    </reaction>
</comment>
<dbReference type="SMART" id="SM00830">
    <property type="entry name" value="CM_2"/>
    <property type="match status" value="1"/>
</dbReference>
<evidence type="ECO:0000313" key="23">
    <source>
        <dbReference type="Proteomes" id="UP001556653"/>
    </source>
</evidence>
<dbReference type="InterPro" id="IPR002912">
    <property type="entry name" value="ACT_dom"/>
</dbReference>
<evidence type="ECO:0000259" key="21">
    <source>
        <dbReference type="PROSITE" id="PS51671"/>
    </source>
</evidence>
<dbReference type="PANTHER" id="PTHR21022:SF19">
    <property type="entry name" value="PREPHENATE DEHYDRATASE-RELATED"/>
    <property type="match status" value="1"/>
</dbReference>
<dbReference type="Gene3D" id="3.30.70.260">
    <property type="match status" value="1"/>
</dbReference>
<dbReference type="Pfam" id="PF01842">
    <property type="entry name" value="ACT"/>
    <property type="match status" value="1"/>
</dbReference>
<dbReference type="InterPro" id="IPR045865">
    <property type="entry name" value="ACT-like_dom_sf"/>
</dbReference>
<comment type="pathway">
    <text evidence="5">Metabolic intermediate biosynthesis; prephenate biosynthesis; prephenate from chorismate: step 1/1.</text>
</comment>
<dbReference type="SUPFAM" id="SSF55021">
    <property type="entry name" value="ACT-like"/>
    <property type="match status" value="1"/>
</dbReference>
<sequence length="368" mass="39611">MSETTGAGVTGESLESIRARIDGIDDELLKLVNERARAAAEVAAVKQAAGESGDYYRPAREAQVLRRVRDANQGPLSDEDISRLFREIMSACLALQRPLRVAFLGPEGTFTQEAALKHFGHSIRSLPLEGIDAVFREVEAGGAEYGVVPVENSTEGMVTHTLDRLLSSPLQIVGEVEMAIVQNLATRATSLGEIRRVYSHSQGLAQCRAWLETHLPAAERIAVSSTAEAARLAAEDSSAAAIASDAAAERYELPVPQPSIQDGAANSTRFLVLGKESPEPTGEDKTSLVIARENRPGGLAGLLAPLARYGLNMTRLESRPSPEGMWEYVFFIDLVGHAEDPDLKRALGEMQQLASLLKILGSYPRSVA</sequence>
<keyword evidence="9" id="KW-0963">Cytoplasm</keyword>
<evidence type="ECO:0000256" key="4">
    <source>
        <dbReference type="ARBA" id="ARBA00004741"/>
    </source>
</evidence>
<name>A0ABV3S8F3_9GAMM</name>
<evidence type="ECO:0000256" key="10">
    <source>
        <dbReference type="ARBA" id="ARBA00022605"/>
    </source>
</evidence>
<evidence type="ECO:0000259" key="20">
    <source>
        <dbReference type="PROSITE" id="PS51171"/>
    </source>
</evidence>
<dbReference type="Gene3D" id="3.40.190.10">
    <property type="entry name" value="Periplasmic binding protein-like II"/>
    <property type="match status" value="2"/>
</dbReference>
<reference evidence="22 23" key="1">
    <citation type="submission" date="2024-02" db="EMBL/GenBank/DDBJ databases">
        <title>New especies of Spiribacter isolated from saline water.</title>
        <authorList>
            <person name="Leon M.J."/>
            <person name="De La Haba R."/>
            <person name="Sanchez-Porro C."/>
            <person name="Ventosa A."/>
        </authorList>
    </citation>
    <scope>NUCLEOTIDE SEQUENCE [LARGE SCALE GENOMIC DNA]</scope>
    <source>
        <strain evidence="23">ag22IC4-227</strain>
    </source>
</reference>
<dbReference type="EMBL" id="JBAKFJ010000001">
    <property type="protein sequence ID" value="MEX0386414.1"/>
    <property type="molecule type" value="Genomic_DNA"/>
</dbReference>
<evidence type="ECO:0000256" key="1">
    <source>
        <dbReference type="ARBA" id="ARBA00000824"/>
    </source>
</evidence>
<feature type="domain" description="Prephenate dehydratase" evidence="20">
    <location>
        <begin position="100"/>
        <end position="275"/>
    </location>
</feature>
<evidence type="ECO:0000256" key="9">
    <source>
        <dbReference type="ARBA" id="ARBA00022490"/>
    </source>
</evidence>
<evidence type="ECO:0000256" key="6">
    <source>
        <dbReference type="ARBA" id="ARBA00012404"/>
    </source>
</evidence>
<dbReference type="CDD" id="cd04905">
    <property type="entry name" value="ACT_CM-PDT"/>
    <property type="match status" value="1"/>
</dbReference>
<dbReference type="NCBIfam" id="NF008865">
    <property type="entry name" value="PRK11898.1"/>
    <property type="match status" value="1"/>
</dbReference>
<keyword evidence="12" id="KW-0584">Phenylalanine biosynthesis</keyword>
<evidence type="ECO:0000256" key="18">
    <source>
        <dbReference type="ARBA" id="ARBA00047848"/>
    </source>
</evidence>
<evidence type="ECO:0000256" key="13">
    <source>
        <dbReference type="ARBA" id="ARBA00023235"/>
    </source>
</evidence>
<dbReference type="EC" id="5.4.99.5" evidence="6"/>
<dbReference type="Pfam" id="PF00800">
    <property type="entry name" value="PDT"/>
    <property type="match status" value="1"/>
</dbReference>
<keyword evidence="14 22" id="KW-0456">Lyase</keyword>
<dbReference type="PIRSF" id="PIRSF001500">
    <property type="entry name" value="Chor_mut_pdt_Ppr"/>
    <property type="match status" value="1"/>
</dbReference>
<evidence type="ECO:0000256" key="3">
    <source>
        <dbReference type="ARBA" id="ARBA00004496"/>
    </source>
</evidence>
<dbReference type="NCBIfam" id="TIGR01807">
    <property type="entry name" value="CM_P2"/>
    <property type="match status" value="1"/>
</dbReference>
<proteinExistence type="predicted"/>
<feature type="domain" description="ACT" evidence="21">
    <location>
        <begin position="287"/>
        <end position="364"/>
    </location>
</feature>